<proteinExistence type="predicted"/>
<dbReference type="RefSeq" id="WP_338396612.1">
    <property type="nucleotide sequence ID" value="NZ_AP025292.1"/>
</dbReference>
<reference evidence="1 2" key="1">
    <citation type="submission" date="2021-12" db="EMBL/GenBank/DDBJ databases">
        <title>Genome sequencing of bacteria with rrn-lacking chromosome and rrn-plasmid.</title>
        <authorList>
            <person name="Anda M."/>
            <person name="Iwasaki W."/>
        </authorList>
    </citation>
    <scope>NUCLEOTIDE SEQUENCE [LARGE SCALE GENOMIC DNA]</scope>
    <source>
        <strain evidence="1 2">NBRC 101262</strain>
    </source>
</reference>
<evidence type="ECO:0000313" key="1">
    <source>
        <dbReference type="EMBL" id="BDC99148.1"/>
    </source>
</evidence>
<dbReference type="Proteomes" id="UP001354989">
    <property type="component" value="Chromosome"/>
</dbReference>
<gene>
    <name evidence="1" type="ORF">PEPS_14290</name>
</gene>
<name>A0ABM7VE87_9BACT</name>
<dbReference type="EMBL" id="AP025292">
    <property type="protein sequence ID" value="BDC99148.1"/>
    <property type="molecule type" value="Genomic_DNA"/>
</dbReference>
<accession>A0ABM7VE87</accession>
<protein>
    <submittedName>
        <fullName evidence="1">Uncharacterized protein</fullName>
    </submittedName>
</protein>
<organism evidence="1 2">
    <name type="scientific">Persicobacter psychrovividus</name>
    <dbReference type="NCBI Taxonomy" id="387638"/>
    <lineage>
        <taxon>Bacteria</taxon>
        <taxon>Pseudomonadati</taxon>
        <taxon>Bacteroidota</taxon>
        <taxon>Cytophagia</taxon>
        <taxon>Cytophagales</taxon>
        <taxon>Persicobacteraceae</taxon>
        <taxon>Persicobacter</taxon>
    </lineage>
</organism>
<evidence type="ECO:0000313" key="2">
    <source>
        <dbReference type="Proteomes" id="UP001354989"/>
    </source>
</evidence>
<sequence>MPKKTIYSVTALLLFIIALSFYALPSEELPHHSVTLKVDKYNVRIKKIFVAGGAAINKGDQVLLLESPTVEKNLWMARESIHQTQVKLIQLRTEKQTLLTMLQPKKLNSSFDLKIRDAIENEMLDIRVRFNMEERQLKQRLKEFQAEEQYWTKIKKELLIKTPIDGVVKGIEANCGDFLSENDPLISISPS</sequence>
<keyword evidence="2" id="KW-1185">Reference proteome</keyword>